<evidence type="ECO:0000259" key="10">
    <source>
        <dbReference type="Pfam" id="PF02224"/>
    </source>
</evidence>
<keyword evidence="8" id="KW-0963">Cytoplasm</keyword>
<keyword evidence="4 8" id="KW-0418">Kinase</keyword>
<evidence type="ECO:0000313" key="11">
    <source>
        <dbReference type="EMBL" id="TWS18407.1"/>
    </source>
</evidence>
<dbReference type="RefSeq" id="WP_146563038.1">
    <property type="nucleotide sequence ID" value="NZ_VIGW01000010.1"/>
</dbReference>
<dbReference type="NCBIfam" id="TIGR00017">
    <property type="entry name" value="cmk"/>
    <property type="match status" value="1"/>
</dbReference>
<dbReference type="Proteomes" id="UP000317291">
    <property type="component" value="Unassembled WGS sequence"/>
</dbReference>
<proteinExistence type="inferred from homology"/>
<reference evidence="11 12" key="1">
    <citation type="submission" date="2019-06" db="EMBL/GenBank/DDBJ databases">
        <title>Tsukamurella conjunctivitidis sp. nov., Tsukamurella assacharolytica sp. nov. and Tsukamurella sputae sp. nov. isolated from patients with conjunctivitis, bacteraemia (lymphoma) and respiratory infection (sputum) in Hong Kong.</title>
        <authorList>
            <person name="Teng J.L.L."/>
            <person name="Lee H.H."/>
            <person name="Fong J.Y.H."/>
            <person name="Fok K.M.N."/>
            <person name="Lau S.K.P."/>
            <person name="Woo P.C.Y."/>
        </authorList>
    </citation>
    <scope>NUCLEOTIDE SEQUENCE [LARGE SCALE GENOMIC DNA]</scope>
    <source>
        <strain evidence="11 12">HKU71</strain>
    </source>
</reference>
<dbReference type="GO" id="GO:0005737">
    <property type="term" value="C:cytoplasm"/>
    <property type="evidence" value="ECO:0007669"/>
    <property type="project" value="UniProtKB-SubCell"/>
</dbReference>
<dbReference type="InterPro" id="IPR003136">
    <property type="entry name" value="Cytidylate_kin"/>
</dbReference>
<dbReference type="GO" id="GO:0036430">
    <property type="term" value="F:CMP kinase activity"/>
    <property type="evidence" value="ECO:0007669"/>
    <property type="project" value="RHEA"/>
</dbReference>
<comment type="catalytic activity">
    <reaction evidence="7 8">
        <text>CMP + ATP = CDP + ADP</text>
        <dbReference type="Rhea" id="RHEA:11600"/>
        <dbReference type="ChEBI" id="CHEBI:30616"/>
        <dbReference type="ChEBI" id="CHEBI:58069"/>
        <dbReference type="ChEBI" id="CHEBI:60377"/>
        <dbReference type="ChEBI" id="CHEBI:456216"/>
        <dbReference type="EC" id="2.7.4.25"/>
    </reaction>
</comment>
<gene>
    <name evidence="8" type="primary">cmk</name>
    <name evidence="11" type="ORF">FK529_15680</name>
</gene>
<feature type="region of interest" description="Disordered" evidence="9">
    <location>
        <begin position="214"/>
        <end position="239"/>
    </location>
</feature>
<dbReference type="GO" id="GO:0005524">
    <property type="term" value="F:ATP binding"/>
    <property type="evidence" value="ECO:0007669"/>
    <property type="project" value="UniProtKB-UniRule"/>
</dbReference>
<evidence type="ECO:0000256" key="8">
    <source>
        <dbReference type="HAMAP-Rule" id="MF_00238"/>
    </source>
</evidence>
<keyword evidence="12" id="KW-1185">Reference proteome</keyword>
<dbReference type="EMBL" id="VIGW01000010">
    <property type="protein sequence ID" value="TWS18407.1"/>
    <property type="molecule type" value="Genomic_DNA"/>
</dbReference>
<evidence type="ECO:0000256" key="2">
    <source>
        <dbReference type="ARBA" id="ARBA00022679"/>
    </source>
</evidence>
<dbReference type="InterPro" id="IPR027417">
    <property type="entry name" value="P-loop_NTPase"/>
</dbReference>
<evidence type="ECO:0000256" key="4">
    <source>
        <dbReference type="ARBA" id="ARBA00022777"/>
    </source>
</evidence>
<protein>
    <recommendedName>
        <fullName evidence="8">Cytidylate kinase</fullName>
        <shortName evidence="8">CK</shortName>
        <ecNumber evidence="8">2.7.4.25</ecNumber>
    </recommendedName>
    <alternativeName>
        <fullName evidence="8">Cytidine monophosphate kinase</fullName>
        <shortName evidence="8">CMP kinase</shortName>
    </alternativeName>
</protein>
<evidence type="ECO:0000256" key="3">
    <source>
        <dbReference type="ARBA" id="ARBA00022741"/>
    </source>
</evidence>
<name>A0A5C5R5E2_9ACTN</name>
<comment type="catalytic activity">
    <reaction evidence="6 8">
        <text>dCMP + ATP = dCDP + ADP</text>
        <dbReference type="Rhea" id="RHEA:25094"/>
        <dbReference type="ChEBI" id="CHEBI:30616"/>
        <dbReference type="ChEBI" id="CHEBI:57566"/>
        <dbReference type="ChEBI" id="CHEBI:58593"/>
        <dbReference type="ChEBI" id="CHEBI:456216"/>
        <dbReference type="EC" id="2.7.4.25"/>
    </reaction>
</comment>
<dbReference type="SUPFAM" id="SSF52540">
    <property type="entry name" value="P-loop containing nucleoside triphosphate hydrolases"/>
    <property type="match status" value="1"/>
</dbReference>
<accession>A0A5C5R5E2</accession>
<evidence type="ECO:0000256" key="1">
    <source>
        <dbReference type="ARBA" id="ARBA00009427"/>
    </source>
</evidence>
<dbReference type="EC" id="2.7.4.25" evidence="8"/>
<feature type="binding site" evidence="8">
    <location>
        <begin position="3"/>
        <end position="11"/>
    </location>
    <ligand>
        <name>ATP</name>
        <dbReference type="ChEBI" id="CHEBI:30616"/>
    </ligand>
</feature>
<dbReference type="Pfam" id="PF02224">
    <property type="entry name" value="Cytidylate_kin"/>
    <property type="match status" value="1"/>
</dbReference>
<organism evidence="11 12">
    <name type="scientific">Tsukamurella asaccharolytica</name>
    <dbReference type="NCBI Taxonomy" id="2592067"/>
    <lineage>
        <taxon>Bacteria</taxon>
        <taxon>Bacillati</taxon>
        <taxon>Actinomycetota</taxon>
        <taxon>Actinomycetes</taxon>
        <taxon>Mycobacteriales</taxon>
        <taxon>Tsukamurellaceae</taxon>
        <taxon>Tsukamurella</taxon>
    </lineage>
</organism>
<feature type="domain" description="Cytidylate kinase" evidence="10">
    <location>
        <begin position="1"/>
        <end position="213"/>
    </location>
</feature>
<evidence type="ECO:0000313" key="12">
    <source>
        <dbReference type="Proteomes" id="UP000317291"/>
    </source>
</evidence>
<evidence type="ECO:0000256" key="9">
    <source>
        <dbReference type="SAM" id="MobiDB-lite"/>
    </source>
</evidence>
<comment type="similarity">
    <text evidence="1 8">Belongs to the cytidylate kinase family. Type 1 subfamily.</text>
</comment>
<dbReference type="CDD" id="cd02020">
    <property type="entry name" value="CMPK"/>
    <property type="match status" value="1"/>
</dbReference>
<evidence type="ECO:0000256" key="6">
    <source>
        <dbReference type="ARBA" id="ARBA00047615"/>
    </source>
</evidence>
<dbReference type="AlphaFoldDB" id="A0A5C5R5E2"/>
<keyword evidence="5 8" id="KW-0067">ATP-binding</keyword>
<dbReference type="HAMAP" id="MF_00238">
    <property type="entry name" value="Cytidyl_kinase_type1"/>
    <property type="match status" value="1"/>
</dbReference>
<dbReference type="OrthoDB" id="9807434at2"/>
<dbReference type="GO" id="GO:0036431">
    <property type="term" value="F:dCMP kinase activity"/>
    <property type="evidence" value="ECO:0007669"/>
    <property type="project" value="InterPro"/>
</dbReference>
<evidence type="ECO:0000256" key="5">
    <source>
        <dbReference type="ARBA" id="ARBA00022840"/>
    </source>
</evidence>
<keyword evidence="3 8" id="KW-0547">Nucleotide-binding</keyword>
<comment type="caution">
    <text evidence="11">The sequence shown here is derived from an EMBL/GenBank/DDBJ whole genome shotgun (WGS) entry which is preliminary data.</text>
</comment>
<sequence length="239" mass="25828">MDGPSGTGKSTVARRIAENLGARYLDTGAMYRAATVWALEREVDLTDPAAIAAATADLPLAMGCDPLSEQVELDGISITRRIREDDVTAAVSAVSAVPEVREQLVDYQRAIAADDDTTIVVEGRDIGTVVFPDAPVKIYLTASAEARAQRRHAQNTELGLPSDYDEVLASVQRRDGLDSTRKISPLRPADDAIELDSSEMNLEETVAAVAEAADRALARRRERSERVDAAPEPQKEVTR</sequence>
<evidence type="ECO:0000256" key="7">
    <source>
        <dbReference type="ARBA" id="ARBA00048478"/>
    </source>
</evidence>
<dbReference type="Gene3D" id="3.40.50.300">
    <property type="entry name" value="P-loop containing nucleotide triphosphate hydrolases"/>
    <property type="match status" value="1"/>
</dbReference>
<dbReference type="InterPro" id="IPR011994">
    <property type="entry name" value="Cytidylate_kinase_dom"/>
</dbReference>
<keyword evidence="2 8" id="KW-0808">Transferase</keyword>
<comment type="subcellular location">
    <subcellularLocation>
        <location evidence="8">Cytoplasm</location>
    </subcellularLocation>
</comment>
<dbReference type="GO" id="GO:0006220">
    <property type="term" value="P:pyrimidine nucleotide metabolic process"/>
    <property type="evidence" value="ECO:0007669"/>
    <property type="project" value="UniProtKB-UniRule"/>
</dbReference>